<dbReference type="SUPFAM" id="SSF110296">
    <property type="entry name" value="Oligoxyloglucan reducing end-specific cellobiohydrolase"/>
    <property type="match status" value="1"/>
</dbReference>
<dbReference type="EMBL" id="KF170422">
    <property type="protein sequence ID" value="AGO88034.1"/>
    <property type="molecule type" value="Genomic_DNA"/>
</dbReference>
<dbReference type="Pfam" id="PF18962">
    <property type="entry name" value="Por_Secre_tail"/>
    <property type="match status" value="1"/>
</dbReference>
<evidence type="ECO:0000256" key="1">
    <source>
        <dbReference type="SAM" id="SignalP"/>
    </source>
</evidence>
<dbReference type="Gene3D" id="2.60.40.4070">
    <property type="match status" value="1"/>
</dbReference>
<dbReference type="NCBIfam" id="TIGR04183">
    <property type="entry name" value="Por_Secre_tail"/>
    <property type="match status" value="1"/>
</dbReference>
<dbReference type="AlphaFoldDB" id="S4W7W5"/>
<evidence type="ECO:0000259" key="2">
    <source>
        <dbReference type="Pfam" id="PF18962"/>
    </source>
</evidence>
<accession>S4W7W5</accession>
<feature type="chain" id="PRO_5004533703" description="Secretion system C-terminal sorting domain-containing protein" evidence="1">
    <location>
        <begin position="24"/>
        <end position="653"/>
    </location>
</feature>
<organism evidence="3">
    <name type="scientific">uncultured bacterium 122006-I05</name>
    <dbReference type="NCBI Taxonomy" id="1343837"/>
    <lineage>
        <taxon>Bacteria</taxon>
        <taxon>environmental samples</taxon>
    </lineage>
</organism>
<protein>
    <recommendedName>
        <fullName evidence="2">Secretion system C-terminal sorting domain-containing protein</fullName>
    </recommendedName>
</protein>
<name>S4W7W5_9BACT</name>
<feature type="domain" description="Secretion system C-terminal sorting" evidence="2">
    <location>
        <begin position="575"/>
        <end position="650"/>
    </location>
</feature>
<proteinExistence type="predicted"/>
<sequence length="653" mass="72616">MQESALRKSTLILFVCFATTLLAQSPVPKRMQAQVQPATMKFQLEGEPTLIYSNSNSHSPRVYRSTFSVSTVLVDSSRNGYGMVVGNTTPLSYHPDNGFIMAYRQWSFNDPINSGYMGAAWSEDGELFTTYSDLNIIEPAEKMGRYPSAVAGSDYPYIVWNEYTQTGTGGGLYGGRPVYSWDEFYYGGGSFFSPPVDLNNGCSPTPCDPPDNWVGSVSLAHDGDTPVLNAAYSQWSNSLQETSSNRWLYHSNKNMSGYFTFDDPILLFDEADFMQGGFTSNVVIDINESGTGYAAVSSYFKGQSPDSSHTVMIRKTTDYGASWSGEDGTGMDGTDYYYIPRDILKDRFFSDSLMIAKFDTVVFESPFISYEVELKTDPSGGLHIFSTAIPSSSGSVYPAIDESCGIYHFFSNDPSDPESWEVYFVNSTQISFFWDNNWHRIYPSAAISKDDPHVMYVGYMAVADTTETYFNYDVFVQRSIDGGKTWEAPVNVTDTRDRELDEVYPQLAFIATDNEAYIMFESPDYNVQTVTPSDGGSPSQADFKNRVYFSKVTLKPLTVEDSDLLPARIDLAQNYPNPFNPVTVIEFTLPEKAEVSLTVYDLLGNEVTTLLKGPSDAGNHAVSWNGANSPAGIYIYHLQAGSIRKTKKMILLK</sequence>
<feature type="signal peptide" evidence="1">
    <location>
        <begin position="1"/>
        <end position="23"/>
    </location>
</feature>
<keyword evidence="1" id="KW-0732">Signal</keyword>
<reference evidence="3" key="1">
    <citation type="journal article" date="2014" name="ISME J.">
        <title>Genomic properties of Marine Group A bacteria indicate a role in the marine sulfur cycle.</title>
        <authorList>
            <person name="Wright J.J."/>
            <person name="Mewis K."/>
            <person name="Hanson N.W."/>
            <person name="Konwar K.M."/>
            <person name="Maas K.R."/>
            <person name="Hallam S.J."/>
        </authorList>
    </citation>
    <scope>NUCLEOTIDE SEQUENCE</scope>
</reference>
<dbReference type="InterPro" id="IPR026444">
    <property type="entry name" value="Secre_tail"/>
</dbReference>
<evidence type="ECO:0000313" key="3">
    <source>
        <dbReference type="EMBL" id="AGO88034.1"/>
    </source>
</evidence>
<dbReference type="Gene3D" id="2.120.10.10">
    <property type="match status" value="1"/>
</dbReference>